<gene>
    <name evidence="2" type="ORF">PoMZ_03367</name>
</gene>
<evidence type="ECO:0000313" key="2">
    <source>
        <dbReference type="EMBL" id="QBZ58415.1"/>
    </source>
</evidence>
<name>A0A4V1C626_PYROR</name>
<proteinExistence type="predicted"/>
<accession>A0A4V1C626</accession>
<evidence type="ECO:0000313" key="3">
    <source>
        <dbReference type="Proteomes" id="UP000294847"/>
    </source>
</evidence>
<keyword evidence="1" id="KW-1133">Transmembrane helix</keyword>
<keyword evidence="1" id="KW-0812">Transmembrane</keyword>
<dbReference type="EMBL" id="CP034206">
    <property type="protein sequence ID" value="QBZ58415.1"/>
    <property type="molecule type" value="Genomic_DNA"/>
</dbReference>
<dbReference type="AlphaFoldDB" id="A0A4V1C626"/>
<sequence>IPNPAILLSYQDSEGRTSIQVGDHWGILGVACFYFFYVFFFIWFSSGILRLNLCAIHYPKVYYYILGQNWLSTSLGPYKCTSMPRCFS</sequence>
<protein>
    <submittedName>
        <fullName evidence="2">Uncharacterized protein</fullName>
    </submittedName>
</protein>
<organism evidence="2 3">
    <name type="scientific">Pyricularia oryzae</name>
    <name type="common">Rice blast fungus</name>
    <name type="synonym">Magnaporthe oryzae</name>
    <dbReference type="NCBI Taxonomy" id="318829"/>
    <lineage>
        <taxon>Eukaryota</taxon>
        <taxon>Fungi</taxon>
        <taxon>Dikarya</taxon>
        <taxon>Ascomycota</taxon>
        <taxon>Pezizomycotina</taxon>
        <taxon>Sordariomycetes</taxon>
        <taxon>Sordariomycetidae</taxon>
        <taxon>Magnaporthales</taxon>
        <taxon>Pyriculariaceae</taxon>
        <taxon>Pyricularia</taxon>
    </lineage>
</organism>
<evidence type="ECO:0000256" key="1">
    <source>
        <dbReference type="SAM" id="Phobius"/>
    </source>
</evidence>
<dbReference type="Proteomes" id="UP000294847">
    <property type="component" value="Chromosome 3"/>
</dbReference>
<reference evidence="2 3" key="1">
    <citation type="journal article" date="2019" name="Mol. Biol. Evol.">
        <title>Blast fungal genomes show frequent chromosomal changes, gene gains and losses, and effector gene turnover.</title>
        <authorList>
            <person name="Gomez Luciano L.B."/>
            <person name="Jason Tsai I."/>
            <person name="Chuma I."/>
            <person name="Tosa Y."/>
            <person name="Chen Y.H."/>
            <person name="Li J.Y."/>
            <person name="Li M.Y."/>
            <person name="Jade Lu M.Y."/>
            <person name="Nakayashiki H."/>
            <person name="Li W.H."/>
        </authorList>
    </citation>
    <scope>NUCLEOTIDE SEQUENCE [LARGE SCALE GENOMIC DNA]</scope>
    <source>
        <strain evidence="2">MZ5-1-6</strain>
    </source>
</reference>
<feature type="transmembrane region" description="Helical" evidence="1">
    <location>
        <begin position="25"/>
        <end position="44"/>
    </location>
</feature>
<keyword evidence="1" id="KW-0472">Membrane</keyword>
<feature type="non-terminal residue" evidence="2">
    <location>
        <position position="1"/>
    </location>
</feature>